<protein>
    <recommendedName>
        <fullName evidence="1">PIR2-like helical domain-containing protein</fullName>
    </recommendedName>
</protein>
<dbReference type="Proteomes" id="UP001472677">
    <property type="component" value="Unassembled WGS sequence"/>
</dbReference>
<feature type="domain" description="PIR2-like helical" evidence="1">
    <location>
        <begin position="82"/>
        <end position="165"/>
    </location>
</feature>
<dbReference type="InterPro" id="IPR046934">
    <property type="entry name" value="PIR2-like"/>
</dbReference>
<dbReference type="PANTHER" id="PTHR46405">
    <property type="entry name" value="OS05G0141500 PROTEIN"/>
    <property type="match status" value="1"/>
</dbReference>
<proteinExistence type="predicted"/>
<reference evidence="2 3" key="1">
    <citation type="journal article" date="2024" name="G3 (Bethesda)">
        <title>Genome assembly of Hibiscus sabdariffa L. provides insights into metabolisms of medicinal natural products.</title>
        <authorList>
            <person name="Kim T."/>
        </authorList>
    </citation>
    <scope>NUCLEOTIDE SEQUENCE [LARGE SCALE GENOMIC DNA]</scope>
    <source>
        <strain evidence="2">TK-2024</strain>
        <tissue evidence="2">Old leaves</tissue>
    </source>
</reference>
<accession>A0ABR2BDI4</accession>
<keyword evidence="3" id="KW-1185">Reference proteome</keyword>
<dbReference type="InterPro" id="IPR046527">
    <property type="entry name" value="PIR2-like_helical"/>
</dbReference>
<sequence length="209" mass="23227">MGCTRDKHIRSARRTRSVKHEIDHCCHLDKASSVRPLSYHLGVNNSTRSPNLNPNNNTNANFNDHGWGYCTEDELEEILLKNLEVLYNEAISKLISLRYDEDVALKAILRSGYCYGGMDVLTNVLHNSLAYLNSSCDHSDGSNSEESESGFPDLRQLEEYWLAGKATTMEIPSLPSPTSACSPVTNNPESAEWVDFMVVGGLGMEVSLQ</sequence>
<evidence type="ECO:0000259" key="1">
    <source>
        <dbReference type="Pfam" id="PF20235"/>
    </source>
</evidence>
<gene>
    <name evidence="2" type="ORF">V6N12_066729</name>
</gene>
<dbReference type="PANTHER" id="PTHR46405:SF3">
    <property type="entry name" value="RING_U-BOX SUPERFAMILY PROTEIN"/>
    <property type="match status" value="1"/>
</dbReference>
<dbReference type="EMBL" id="JBBPBM010000129">
    <property type="protein sequence ID" value="KAK8505202.1"/>
    <property type="molecule type" value="Genomic_DNA"/>
</dbReference>
<name>A0ABR2BDI4_9ROSI</name>
<comment type="caution">
    <text evidence="2">The sequence shown here is derived from an EMBL/GenBank/DDBJ whole genome shotgun (WGS) entry which is preliminary data.</text>
</comment>
<evidence type="ECO:0000313" key="2">
    <source>
        <dbReference type="EMBL" id="KAK8505202.1"/>
    </source>
</evidence>
<organism evidence="2 3">
    <name type="scientific">Hibiscus sabdariffa</name>
    <name type="common">roselle</name>
    <dbReference type="NCBI Taxonomy" id="183260"/>
    <lineage>
        <taxon>Eukaryota</taxon>
        <taxon>Viridiplantae</taxon>
        <taxon>Streptophyta</taxon>
        <taxon>Embryophyta</taxon>
        <taxon>Tracheophyta</taxon>
        <taxon>Spermatophyta</taxon>
        <taxon>Magnoliopsida</taxon>
        <taxon>eudicotyledons</taxon>
        <taxon>Gunneridae</taxon>
        <taxon>Pentapetalae</taxon>
        <taxon>rosids</taxon>
        <taxon>malvids</taxon>
        <taxon>Malvales</taxon>
        <taxon>Malvaceae</taxon>
        <taxon>Malvoideae</taxon>
        <taxon>Hibiscus</taxon>
    </lineage>
</organism>
<dbReference type="Pfam" id="PF20235">
    <property type="entry name" value="PIR2-like_helical"/>
    <property type="match status" value="1"/>
</dbReference>
<evidence type="ECO:0000313" key="3">
    <source>
        <dbReference type="Proteomes" id="UP001472677"/>
    </source>
</evidence>